<keyword evidence="1" id="KW-0862">Zinc</keyword>
<proteinExistence type="predicted"/>
<keyword evidence="1" id="KW-0479">Metal-binding</keyword>
<gene>
    <name evidence="3" type="ORF">RCL2_000086900</name>
</gene>
<evidence type="ECO:0000256" key="1">
    <source>
        <dbReference type="PROSITE-ProRule" id="PRU00325"/>
    </source>
</evidence>
<dbReference type="InterPro" id="IPR007527">
    <property type="entry name" value="Znf_SWIM"/>
</dbReference>
<protein>
    <recommendedName>
        <fullName evidence="2">SWIM-type domain-containing protein</fullName>
    </recommendedName>
</protein>
<dbReference type="PROSITE" id="PS50966">
    <property type="entry name" value="ZF_SWIM"/>
    <property type="match status" value="1"/>
</dbReference>
<reference evidence="3" key="1">
    <citation type="submission" date="2019-10" db="EMBL/GenBank/DDBJ databases">
        <title>Conservation and host-specific expression of non-tandemly repeated heterogenous ribosome RNA gene in arbuscular mycorrhizal fungi.</title>
        <authorList>
            <person name="Maeda T."/>
            <person name="Kobayashi Y."/>
            <person name="Nakagawa T."/>
            <person name="Ezawa T."/>
            <person name="Yamaguchi K."/>
            <person name="Bino T."/>
            <person name="Nishimoto Y."/>
            <person name="Shigenobu S."/>
            <person name="Kawaguchi M."/>
        </authorList>
    </citation>
    <scope>NUCLEOTIDE SEQUENCE</scope>
    <source>
        <strain evidence="3">HR1</strain>
    </source>
</reference>
<evidence type="ECO:0000313" key="3">
    <source>
        <dbReference type="EMBL" id="GES73328.1"/>
    </source>
</evidence>
<dbReference type="EMBL" id="BLAL01000006">
    <property type="protein sequence ID" value="GES73328.1"/>
    <property type="molecule type" value="Genomic_DNA"/>
</dbReference>
<dbReference type="Proteomes" id="UP000615446">
    <property type="component" value="Unassembled WGS sequence"/>
</dbReference>
<dbReference type="AlphaFoldDB" id="A0A8H3KP97"/>
<name>A0A8H3KP97_9GLOM</name>
<comment type="caution">
    <text evidence="3">The sequence shown here is derived from an EMBL/GenBank/DDBJ whole genome shotgun (WGS) entry which is preliminary data.</text>
</comment>
<evidence type="ECO:0000313" key="4">
    <source>
        <dbReference type="Proteomes" id="UP000615446"/>
    </source>
</evidence>
<dbReference type="OrthoDB" id="2443524at2759"/>
<keyword evidence="1" id="KW-0863">Zinc-finger</keyword>
<accession>A0A8H3KP97</accession>
<evidence type="ECO:0000259" key="2">
    <source>
        <dbReference type="PROSITE" id="PS50966"/>
    </source>
</evidence>
<dbReference type="GO" id="GO:0008270">
    <property type="term" value="F:zinc ion binding"/>
    <property type="evidence" value="ECO:0007669"/>
    <property type="project" value="UniProtKB-KW"/>
</dbReference>
<organism evidence="3 4">
    <name type="scientific">Rhizophagus clarus</name>
    <dbReference type="NCBI Taxonomy" id="94130"/>
    <lineage>
        <taxon>Eukaryota</taxon>
        <taxon>Fungi</taxon>
        <taxon>Fungi incertae sedis</taxon>
        <taxon>Mucoromycota</taxon>
        <taxon>Glomeromycotina</taxon>
        <taxon>Glomeromycetes</taxon>
        <taxon>Glomerales</taxon>
        <taxon>Glomeraceae</taxon>
        <taxon>Rhizophagus</taxon>
    </lineage>
</organism>
<feature type="domain" description="SWIM-type" evidence="2">
    <location>
        <begin position="102"/>
        <end position="136"/>
    </location>
</feature>
<sequence>MDFQEFSPLVPVEFYNNTYNEPLQLNINQKKIKILKNIVNEVLDQLVVRDFEYTPQDDALGNKYDWKKAFLKDLMKNIPNPLITEIWKVQPSIGAQPWLVQYVILLQDGSHICTCLMLINKGIICRHFIKILTKSASAFFNIPLIPSRWYNDQTAQLSGDEIHASPSIQLFNNSQSESIHITNIHTWILCVEEMFSNPIYVKPRRRPPQKDIRVL</sequence>